<reference evidence="2" key="1">
    <citation type="submission" date="2023-06" db="EMBL/GenBank/DDBJ databases">
        <title>Conoideocrella luteorostrata (Hypocreales: Clavicipitaceae), a potential biocontrol fungus for elongate hemlock scale in United States Christmas tree production areas.</title>
        <authorList>
            <person name="Barrett H."/>
            <person name="Lovett B."/>
            <person name="Macias A.M."/>
            <person name="Stajich J.E."/>
            <person name="Kasson M.T."/>
        </authorList>
    </citation>
    <scope>NUCLEOTIDE SEQUENCE</scope>
    <source>
        <strain evidence="2">ARSEF 14590</strain>
    </source>
</reference>
<name>A0AAJ0CDU5_9HYPO</name>
<keyword evidence="3" id="KW-1185">Reference proteome</keyword>
<dbReference type="EMBL" id="JASWJB010000349">
    <property type="protein sequence ID" value="KAK2591263.1"/>
    <property type="molecule type" value="Genomic_DNA"/>
</dbReference>
<protein>
    <recommendedName>
        <fullName evidence="4">BZIP domain-containing protein</fullName>
    </recommendedName>
</protein>
<dbReference type="AlphaFoldDB" id="A0AAJ0CDU5"/>
<comment type="caution">
    <text evidence="2">The sequence shown here is derived from an EMBL/GenBank/DDBJ whole genome shotgun (WGS) entry which is preliminary data.</text>
</comment>
<evidence type="ECO:0008006" key="4">
    <source>
        <dbReference type="Google" id="ProtNLM"/>
    </source>
</evidence>
<dbReference type="PANTHER" id="PTHR42070">
    <property type="entry name" value="FILAMENT ASSOCIATED PROTEIN, PUTATIVE (AFU_ORTHOLOGUE AFUA_8G06630)-RELATED"/>
    <property type="match status" value="1"/>
</dbReference>
<organism evidence="2 3">
    <name type="scientific">Conoideocrella luteorostrata</name>
    <dbReference type="NCBI Taxonomy" id="1105319"/>
    <lineage>
        <taxon>Eukaryota</taxon>
        <taxon>Fungi</taxon>
        <taxon>Dikarya</taxon>
        <taxon>Ascomycota</taxon>
        <taxon>Pezizomycotina</taxon>
        <taxon>Sordariomycetes</taxon>
        <taxon>Hypocreomycetidae</taxon>
        <taxon>Hypocreales</taxon>
        <taxon>Clavicipitaceae</taxon>
        <taxon>Conoideocrella</taxon>
    </lineage>
</organism>
<dbReference type="CDD" id="cd14688">
    <property type="entry name" value="bZIP_YAP"/>
    <property type="match status" value="1"/>
</dbReference>
<dbReference type="Proteomes" id="UP001251528">
    <property type="component" value="Unassembled WGS sequence"/>
</dbReference>
<proteinExistence type="predicted"/>
<gene>
    <name evidence="2" type="ORF">QQS21_011044</name>
</gene>
<evidence type="ECO:0000256" key="1">
    <source>
        <dbReference type="SAM" id="MobiDB-lite"/>
    </source>
</evidence>
<accession>A0AAJ0CDU5</accession>
<evidence type="ECO:0000313" key="3">
    <source>
        <dbReference type="Proteomes" id="UP001251528"/>
    </source>
</evidence>
<feature type="region of interest" description="Disordered" evidence="1">
    <location>
        <begin position="115"/>
        <end position="141"/>
    </location>
</feature>
<sequence length="247" mass="26748">MPRKDRAPASKTRNRENQQRSRARQREFIGGLKNRLEEYERRGVAASLEMQMAARAANAENRRLRALLRSLGASSNDISAFLASFDHCGHGEPSAGTESCNGVGPIRIPNTSNPEISGTTTTSMPLSPASSSVQTQDDEPTVTTIKTLPESTEVTNTELDECRQARTVTSSVILSEMSDCFCPREQLLPHASTIDTSETSCDVAAAILVELHNETDAGEVRIALGCTGTSDCSAKNTRIFQLMDNIS</sequence>
<evidence type="ECO:0000313" key="2">
    <source>
        <dbReference type="EMBL" id="KAK2591263.1"/>
    </source>
</evidence>
<feature type="region of interest" description="Disordered" evidence="1">
    <location>
        <begin position="1"/>
        <end position="26"/>
    </location>
</feature>
<dbReference type="PANTHER" id="PTHR42070:SF1">
    <property type="entry name" value="FILAMENT ASSOCIATED PROTEIN, PUTATIVE (AFU_ORTHOLOGUE AFUA_8G06630)-RELATED"/>
    <property type="match status" value="1"/>
</dbReference>